<reference evidence="2 3" key="1">
    <citation type="submission" date="2024-04" db="EMBL/GenBank/DDBJ databases">
        <title>Phyllosticta paracitricarpa is synonymous to the EU quarantine fungus P. citricarpa based on phylogenomic analyses.</title>
        <authorList>
            <consortium name="Lawrence Berkeley National Laboratory"/>
            <person name="Van ingen-buijs V.A."/>
            <person name="Van westerhoven A.C."/>
            <person name="Haridas S."/>
            <person name="Skiadas P."/>
            <person name="Martin F."/>
            <person name="Groenewald J.Z."/>
            <person name="Crous P.W."/>
            <person name="Seidl M.F."/>
        </authorList>
    </citation>
    <scope>NUCLEOTIDE SEQUENCE [LARGE SCALE GENOMIC DNA]</scope>
    <source>
        <strain evidence="2 3">CPC 17464</strain>
    </source>
</reference>
<proteinExistence type="predicted"/>
<dbReference type="GeneID" id="92032952"/>
<feature type="compositionally biased region" description="Polar residues" evidence="1">
    <location>
        <begin position="142"/>
        <end position="158"/>
    </location>
</feature>
<feature type="region of interest" description="Disordered" evidence="1">
    <location>
        <begin position="139"/>
        <end position="168"/>
    </location>
</feature>
<feature type="region of interest" description="Disordered" evidence="1">
    <location>
        <begin position="61"/>
        <end position="82"/>
    </location>
</feature>
<dbReference type="RefSeq" id="XP_066656198.1">
    <property type="nucleotide sequence ID" value="XM_066800046.1"/>
</dbReference>
<comment type="caution">
    <text evidence="2">The sequence shown here is derived from an EMBL/GenBank/DDBJ whole genome shotgun (WGS) entry which is preliminary data.</text>
</comment>
<feature type="region of interest" description="Disordered" evidence="1">
    <location>
        <begin position="180"/>
        <end position="253"/>
    </location>
</feature>
<name>A0ABR1LTN0_9PEZI</name>
<keyword evidence="3" id="KW-1185">Reference proteome</keyword>
<accession>A0ABR1LTN0</accession>
<evidence type="ECO:0000256" key="1">
    <source>
        <dbReference type="SAM" id="MobiDB-lite"/>
    </source>
</evidence>
<dbReference type="Proteomes" id="UP001360953">
    <property type="component" value="Unassembled WGS sequence"/>
</dbReference>
<gene>
    <name evidence="2" type="ORF">J3D65DRAFT_622244</name>
</gene>
<feature type="compositionally biased region" description="Basic residues" evidence="1">
    <location>
        <begin position="196"/>
        <end position="210"/>
    </location>
</feature>
<evidence type="ECO:0000313" key="3">
    <source>
        <dbReference type="Proteomes" id="UP001360953"/>
    </source>
</evidence>
<sequence length="299" mass="33195">MPQLLSPHYVHAPHRGRPVGCNLRRSAGIRNIATPNTAEDERRARLSEIFVHIAAAMSTSRPRWSKNSSDRHAVHHPTLSPSLPTLLRVPLLPTAHPTLSPGVNSLAVPFCAASVSTRTDGAAAGGRKANERNVGRLIPYVSSPSAHPSSVETSQRPSSPDHPHCLPRYGYGAAVGALQTENTTTRSRLRLIPSHRPARHRQPVCRRLPTRRSEPRPKRARTNWGTAARHDEQPSTASHRKTQPKRQDRRGFLVDPPAVAWRRTSHYRAVHGLHQILQHHAPSGPYDCKTMLLRRQKGC</sequence>
<evidence type="ECO:0000313" key="2">
    <source>
        <dbReference type="EMBL" id="KAK7538511.1"/>
    </source>
</evidence>
<dbReference type="EMBL" id="JBBPEH010000005">
    <property type="protein sequence ID" value="KAK7538511.1"/>
    <property type="molecule type" value="Genomic_DNA"/>
</dbReference>
<organism evidence="2 3">
    <name type="scientific">Phyllosticta citribraziliensis</name>
    <dbReference type="NCBI Taxonomy" id="989973"/>
    <lineage>
        <taxon>Eukaryota</taxon>
        <taxon>Fungi</taxon>
        <taxon>Dikarya</taxon>
        <taxon>Ascomycota</taxon>
        <taxon>Pezizomycotina</taxon>
        <taxon>Dothideomycetes</taxon>
        <taxon>Dothideomycetes incertae sedis</taxon>
        <taxon>Botryosphaeriales</taxon>
        <taxon>Phyllostictaceae</taxon>
        <taxon>Phyllosticta</taxon>
    </lineage>
</organism>
<protein>
    <submittedName>
        <fullName evidence="2">Uncharacterized protein</fullName>
    </submittedName>
</protein>